<organism evidence="1 2">
    <name type="scientific">Faecalimonas umbilicata</name>
    <dbReference type="NCBI Taxonomy" id="1912855"/>
    <lineage>
        <taxon>Bacteria</taxon>
        <taxon>Bacillati</taxon>
        <taxon>Bacillota</taxon>
        <taxon>Clostridia</taxon>
        <taxon>Lachnospirales</taxon>
        <taxon>Lachnospiraceae</taxon>
        <taxon>Faecalimonas</taxon>
    </lineage>
</organism>
<dbReference type="EMBL" id="BHEO01000008">
    <property type="protein sequence ID" value="GBU06280.1"/>
    <property type="molecule type" value="Genomic_DNA"/>
</dbReference>
<dbReference type="Proteomes" id="UP000702954">
    <property type="component" value="Unassembled WGS sequence"/>
</dbReference>
<proteinExistence type="predicted"/>
<reference evidence="1 2" key="1">
    <citation type="journal article" date="2018" name="Int. J. Syst. Evol. Microbiol.">
        <title>Draft Genome Sequence of Faecalimonas umbilicata JCM 30896T, an Acetate-Producing Bacterium Isolated from Human Feces.</title>
        <authorList>
            <person name="Sakamoto M."/>
            <person name="Ikeyama N."/>
            <person name="Yuki M."/>
            <person name="Ohkuma M."/>
        </authorList>
    </citation>
    <scope>NUCLEOTIDE SEQUENCE [LARGE SCALE GENOMIC DNA]</scope>
    <source>
        <strain evidence="1 2">EGH7</strain>
    </source>
</reference>
<protein>
    <submittedName>
        <fullName evidence="1">Uncharacterized protein</fullName>
    </submittedName>
</protein>
<comment type="caution">
    <text evidence="1">The sequence shown here is derived from an EMBL/GenBank/DDBJ whole genome shotgun (WGS) entry which is preliminary data.</text>
</comment>
<accession>A0ABQ0R103</accession>
<name>A0ABQ0R103_9FIRM</name>
<gene>
    <name evidence="1" type="ORF">FAEUMB_28210</name>
</gene>
<keyword evidence="2" id="KW-1185">Reference proteome</keyword>
<evidence type="ECO:0000313" key="1">
    <source>
        <dbReference type="EMBL" id="GBU06280.1"/>
    </source>
</evidence>
<sequence length="44" mass="5126">MLFFEHRKLLKDIVILIYGKSEVVCIKKQSEIFKKDCSIPQSAV</sequence>
<evidence type="ECO:0000313" key="2">
    <source>
        <dbReference type="Proteomes" id="UP000702954"/>
    </source>
</evidence>